<protein>
    <recommendedName>
        <fullName evidence="4">Right handed beta helix domain-containing protein</fullName>
    </recommendedName>
</protein>
<organism evidence="2 3">
    <name type="scientific">Quisquiliibacterium transsilvanicum</name>
    <dbReference type="NCBI Taxonomy" id="1549638"/>
    <lineage>
        <taxon>Bacteria</taxon>
        <taxon>Pseudomonadati</taxon>
        <taxon>Pseudomonadota</taxon>
        <taxon>Betaproteobacteria</taxon>
        <taxon>Burkholderiales</taxon>
        <taxon>Burkholderiaceae</taxon>
        <taxon>Quisquiliibacterium</taxon>
    </lineage>
</organism>
<keyword evidence="3" id="KW-1185">Reference proteome</keyword>
<dbReference type="AlphaFoldDB" id="A0A7W8HL72"/>
<gene>
    <name evidence="2" type="ORF">HNQ70_003924</name>
</gene>
<dbReference type="Proteomes" id="UP000532440">
    <property type="component" value="Unassembled WGS sequence"/>
</dbReference>
<evidence type="ECO:0008006" key="4">
    <source>
        <dbReference type="Google" id="ProtNLM"/>
    </source>
</evidence>
<comment type="caution">
    <text evidence="2">The sequence shown here is derived from an EMBL/GenBank/DDBJ whole genome shotgun (WGS) entry which is preliminary data.</text>
</comment>
<dbReference type="EMBL" id="JACHGB010000009">
    <property type="protein sequence ID" value="MBB5273892.1"/>
    <property type="molecule type" value="Genomic_DNA"/>
</dbReference>
<sequence>MEPTRRRLLATGATAMAGAAWPAAFAAQPPAKAPASVSASAPAPGARVIRVGKGGDAVAVSIAAGIAKDGDVVEIEAGEYRGDVAVWLQKRLTIRSVGGPVRMIADGKHAEGKAIWVLRNGEFDISGIQFEGVRVPDKNGAGIRFERGKLSLRECRFTGNQNGLLTGNDNDAEIFIDRCEFSGNGFGDGYTHNLYVGQIARCHVRASYFARAKVGQLLKCRARESRILFNRLTDEEGGEASYEIDLSNGGKALVMGNLIVQERRTQNNHVVTYGPEKYKWPENELIFVHNTVVNRRSAGGVFVRVYPGSVLALVQNNLFVGRGSLDGVVDGEGSGNAYLSEGQFSDPSQYDFRLRPGASVRGSAVRLPALGDVPLVPREQYVHPMGTEPVPEGVLLSPGAFQT</sequence>
<dbReference type="RefSeq" id="WP_183970747.1">
    <property type="nucleotide sequence ID" value="NZ_BAABEW010000005.1"/>
</dbReference>
<dbReference type="InterPro" id="IPR012334">
    <property type="entry name" value="Pectin_lyas_fold"/>
</dbReference>
<keyword evidence="1" id="KW-0732">Signal</keyword>
<evidence type="ECO:0000256" key="1">
    <source>
        <dbReference type="SAM" id="SignalP"/>
    </source>
</evidence>
<dbReference type="InterPro" id="IPR006311">
    <property type="entry name" value="TAT_signal"/>
</dbReference>
<evidence type="ECO:0000313" key="3">
    <source>
        <dbReference type="Proteomes" id="UP000532440"/>
    </source>
</evidence>
<reference evidence="2 3" key="1">
    <citation type="submission" date="2020-08" db="EMBL/GenBank/DDBJ databases">
        <title>Genomic Encyclopedia of Type Strains, Phase IV (KMG-IV): sequencing the most valuable type-strain genomes for metagenomic binning, comparative biology and taxonomic classification.</title>
        <authorList>
            <person name="Goeker M."/>
        </authorList>
    </citation>
    <scope>NUCLEOTIDE SEQUENCE [LARGE SCALE GENOMIC DNA]</scope>
    <source>
        <strain evidence="2 3">DSM 29781</strain>
    </source>
</reference>
<dbReference type="PROSITE" id="PS51318">
    <property type="entry name" value="TAT"/>
    <property type="match status" value="1"/>
</dbReference>
<dbReference type="InterPro" id="IPR011050">
    <property type="entry name" value="Pectin_lyase_fold/virulence"/>
</dbReference>
<evidence type="ECO:0000313" key="2">
    <source>
        <dbReference type="EMBL" id="MBB5273892.1"/>
    </source>
</evidence>
<feature type="signal peptide" evidence="1">
    <location>
        <begin position="1"/>
        <end position="26"/>
    </location>
</feature>
<feature type="chain" id="PRO_5030774452" description="Right handed beta helix domain-containing protein" evidence="1">
    <location>
        <begin position="27"/>
        <end position="403"/>
    </location>
</feature>
<dbReference type="SUPFAM" id="SSF51126">
    <property type="entry name" value="Pectin lyase-like"/>
    <property type="match status" value="1"/>
</dbReference>
<proteinExistence type="predicted"/>
<name>A0A7W8HL72_9BURK</name>
<dbReference type="Gene3D" id="2.160.20.10">
    <property type="entry name" value="Single-stranded right-handed beta-helix, Pectin lyase-like"/>
    <property type="match status" value="1"/>
</dbReference>
<accession>A0A7W8HL72</accession>